<keyword evidence="1" id="KW-0175">Coiled coil</keyword>
<sequence>MAEANETLLLRIQLDEGQTVKQLEKLTLDIESTRTAQKALTQARKEGAISEDEYAKKSVELRTQLREQTKQQTDATKALEAFRNGNQAAEGSINQLRAQLALATQQVNALSEAERNTEGGKALVAKTKEISDALKAAEQANGDFRRNVGNYPDASKGLEALVREMVRLQETQKGLVVGSAEANEMERRRVGFLTAVQQAAARQGKTYEEATNAIENYAKSIQPAVAELVKLEAEQAKIIETGEESTEAYRKIGFQIAAVNKQLEDTPAEADKAGSALGAAGEVAETLGVDVGGLKDAWAKANQGVELAKTGFTGLKGAIASTGIGLLVLALVALFQYFTKTQAGADFLSRKLGALKAVVSVVTNVVADLSETLFKAAENPKQAFSDLVDFIETNLLNRLKSFGVIAQGILDLDPRKVTDGIIQLGTGVEGATGKIQAMGQRLATAADEGERLAQLQRELDRATDDNIDTNKRLLNEVERLKNVRDNEFNTLAARRKANEDAYKVEMEREQTLANLARRRVDILRRQIELEGGRERVSRERYQELKEAENELSDILEDAAGKQNELITNRYQLAKEGQEKEKEAADKAAEARVKAQREALQLEQQRIEQQLLTVQQGSDKELNLLQRKLSIARDLELAQKDVTVGQKKLADLKYETESLKLTADFHRQRNQDALQAEADRVAGELAVAKEGTQQRYELERRQLEVQAELELAALDKRKNNAEKEHAIRAKLSADLAQLAKDNAAAEVERQRQVLAEAAELQNLGADRMLQGLGERQRKEVELSNGYLNARKAAILAERDAQVLGTKEGSAERLRIEQETQQRIFELDEQTAQQRRQELGAQFDEWTQMAQGALSTINTIEEARKNQALARLNEEQQARLRGAQGNAKERAKIEEEFTKKREQLERNAAERSRRIALAQAKINAAAAVVKILAETPKADFGIMTAIQIGLALATSAAQIAAIQGQKFARGGVLQGPSHAAGGIQLYSRSGAHFGEAEGGEPILTAGVSRNPALLAAASAINVAAGGVPLVASGYMALGGIASAGTPVVAPGIDYDRLADAMSKRPIYTRVTDIQTAQSKAAYTEVLANS</sequence>
<evidence type="ECO:0000256" key="1">
    <source>
        <dbReference type="SAM" id="Coils"/>
    </source>
</evidence>
<reference evidence="2 3" key="1">
    <citation type="submission" date="2015-11" db="EMBL/GenBank/DDBJ databases">
        <title>Solirubrum puertoriconensis gen. nov. an environmental bacteria isolated in Puerto Rico.</title>
        <authorList>
            <person name="Cuebas-Irizarry M.F."/>
            <person name="Montalvo-Rodriguez R."/>
        </authorList>
    </citation>
    <scope>NUCLEOTIDE SEQUENCE [LARGE SCALE GENOMIC DNA]</scope>
    <source>
        <strain evidence="2 3">MC1A</strain>
    </source>
</reference>
<feature type="coiled-coil region" evidence="1">
    <location>
        <begin position="703"/>
        <end position="759"/>
    </location>
</feature>
<name>A0A9X0HJ69_SOLP1</name>
<feature type="coiled-coil region" evidence="1">
    <location>
        <begin position="445"/>
        <end position="609"/>
    </location>
</feature>
<dbReference type="AlphaFoldDB" id="A0A9X0HJ69"/>
<keyword evidence="3" id="KW-1185">Reference proteome</keyword>
<proteinExistence type="predicted"/>
<protein>
    <submittedName>
        <fullName evidence="2">Uncharacterized protein</fullName>
    </submittedName>
</protein>
<evidence type="ECO:0000313" key="3">
    <source>
        <dbReference type="Proteomes" id="UP000054223"/>
    </source>
</evidence>
<dbReference type="RefSeq" id="WP_059072579.1">
    <property type="nucleotide sequence ID" value="NZ_LNAL01000008.1"/>
</dbReference>
<dbReference type="Proteomes" id="UP000054223">
    <property type="component" value="Unassembled WGS sequence"/>
</dbReference>
<gene>
    <name evidence="2" type="ORF">ASU33_06050</name>
</gene>
<comment type="caution">
    <text evidence="2">The sequence shown here is derived from an EMBL/GenBank/DDBJ whole genome shotgun (WGS) entry which is preliminary data.</text>
</comment>
<organism evidence="2 3">
    <name type="scientific">Solirubrum puertoriconensis</name>
    <dbReference type="NCBI Taxonomy" id="1751427"/>
    <lineage>
        <taxon>Bacteria</taxon>
        <taxon>Pseudomonadati</taxon>
        <taxon>Bacteroidota</taxon>
        <taxon>Cytophagia</taxon>
        <taxon>Cytophagales</taxon>
    </lineage>
</organism>
<evidence type="ECO:0000313" key="2">
    <source>
        <dbReference type="EMBL" id="KUG06885.1"/>
    </source>
</evidence>
<feature type="coiled-coil region" evidence="1">
    <location>
        <begin position="864"/>
        <end position="919"/>
    </location>
</feature>
<feature type="coiled-coil region" evidence="1">
    <location>
        <begin position="79"/>
        <end position="113"/>
    </location>
</feature>
<dbReference type="EMBL" id="LNAL01000008">
    <property type="protein sequence ID" value="KUG06885.1"/>
    <property type="molecule type" value="Genomic_DNA"/>
</dbReference>
<accession>A0A9X0HJ69</accession>
<dbReference type="OrthoDB" id="952449at2"/>